<dbReference type="NCBIfam" id="NF045521">
    <property type="entry name" value="rhoda_near_glyco"/>
    <property type="match status" value="1"/>
</dbReference>
<dbReference type="InterPro" id="IPR036873">
    <property type="entry name" value="Rhodanese-like_dom_sf"/>
</dbReference>
<dbReference type="SUPFAM" id="SSF52821">
    <property type="entry name" value="Rhodanese/Cell cycle control phosphatase"/>
    <property type="match status" value="1"/>
</dbReference>
<feature type="chain" id="PRO_5017828099" evidence="1">
    <location>
        <begin position="21"/>
        <end position="166"/>
    </location>
</feature>
<dbReference type="CDD" id="cd00158">
    <property type="entry name" value="RHOD"/>
    <property type="match status" value="1"/>
</dbReference>
<evidence type="ECO:0000256" key="1">
    <source>
        <dbReference type="SAM" id="SignalP"/>
    </source>
</evidence>
<name>A0A3E1Q9M1_9FLAO</name>
<feature type="domain" description="Rhodanese" evidence="2">
    <location>
        <begin position="47"/>
        <end position="138"/>
    </location>
</feature>
<protein>
    <submittedName>
        <fullName evidence="3">Rhodanese-like domain-containing protein</fullName>
    </submittedName>
</protein>
<dbReference type="OrthoDB" id="598065at2"/>
<keyword evidence="1" id="KW-0732">Signal</keyword>
<dbReference type="InterPro" id="IPR050229">
    <property type="entry name" value="GlpE_sulfurtransferase"/>
</dbReference>
<reference evidence="3 4" key="1">
    <citation type="journal article" date="2007" name="Int. J. Syst. Evol. Microbiol.">
        <title>Marixanthomonas ophiurae gen. nov., sp. nov., a marine bacterium of the family Flavobacteriaceae isolated from a deep-sea brittle star.</title>
        <authorList>
            <person name="Romanenko L.A."/>
            <person name="Uchino M."/>
            <person name="Frolova G.M."/>
            <person name="Mikhailov V.V."/>
        </authorList>
    </citation>
    <scope>NUCLEOTIDE SEQUENCE [LARGE SCALE GENOMIC DNA]</scope>
    <source>
        <strain evidence="3 4">KMM 3046</strain>
    </source>
</reference>
<dbReference type="InterPro" id="IPR001763">
    <property type="entry name" value="Rhodanese-like_dom"/>
</dbReference>
<dbReference type="PANTHER" id="PTHR43031">
    <property type="entry name" value="FAD-DEPENDENT OXIDOREDUCTASE"/>
    <property type="match status" value="1"/>
</dbReference>
<dbReference type="Proteomes" id="UP000261082">
    <property type="component" value="Unassembled WGS sequence"/>
</dbReference>
<evidence type="ECO:0000259" key="2">
    <source>
        <dbReference type="PROSITE" id="PS50206"/>
    </source>
</evidence>
<evidence type="ECO:0000313" key="4">
    <source>
        <dbReference type="Proteomes" id="UP000261082"/>
    </source>
</evidence>
<dbReference type="RefSeq" id="WP_117157857.1">
    <property type="nucleotide sequence ID" value="NZ_QVID01000001.1"/>
</dbReference>
<sequence>MKYIFSFLLLLLSISGFSQQSLGDLLQQYNTRSIPYISVEELRMRQMNDSVLILDAREKKEYNVSHIASSKYVGFSKFSIDSVSKKIPNKDASIVVYCSLGIRSEEISEKLKKAGYSNIENLYGGVFEWKNNKYPLINEEGKETDSIHGFSKNWSKWLHNGTIIIK</sequence>
<gene>
    <name evidence="3" type="ORF">DZ858_01765</name>
</gene>
<accession>A0A3E1Q9M1</accession>
<keyword evidence="4" id="KW-1185">Reference proteome</keyword>
<dbReference type="Gene3D" id="3.40.250.10">
    <property type="entry name" value="Rhodanese-like domain"/>
    <property type="match status" value="1"/>
</dbReference>
<comment type="caution">
    <text evidence="3">The sequence shown here is derived from an EMBL/GenBank/DDBJ whole genome shotgun (WGS) entry which is preliminary data.</text>
</comment>
<dbReference type="SMART" id="SM00450">
    <property type="entry name" value="RHOD"/>
    <property type="match status" value="1"/>
</dbReference>
<dbReference type="Pfam" id="PF00581">
    <property type="entry name" value="Rhodanese"/>
    <property type="match status" value="1"/>
</dbReference>
<organism evidence="3 4">
    <name type="scientific">Marixanthomonas ophiurae</name>
    <dbReference type="NCBI Taxonomy" id="387659"/>
    <lineage>
        <taxon>Bacteria</taxon>
        <taxon>Pseudomonadati</taxon>
        <taxon>Bacteroidota</taxon>
        <taxon>Flavobacteriia</taxon>
        <taxon>Flavobacteriales</taxon>
        <taxon>Flavobacteriaceae</taxon>
        <taxon>Marixanthomonas</taxon>
    </lineage>
</organism>
<evidence type="ECO:0000313" key="3">
    <source>
        <dbReference type="EMBL" id="RFN58833.1"/>
    </source>
</evidence>
<dbReference type="EMBL" id="QVID01000001">
    <property type="protein sequence ID" value="RFN58833.1"/>
    <property type="molecule type" value="Genomic_DNA"/>
</dbReference>
<dbReference type="AlphaFoldDB" id="A0A3E1Q9M1"/>
<proteinExistence type="predicted"/>
<dbReference type="PANTHER" id="PTHR43031:SF1">
    <property type="entry name" value="PYRIDINE NUCLEOTIDE-DISULPHIDE OXIDOREDUCTASE"/>
    <property type="match status" value="1"/>
</dbReference>
<feature type="signal peptide" evidence="1">
    <location>
        <begin position="1"/>
        <end position="20"/>
    </location>
</feature>
<dbReference type="PROSITE" id="PS50206">
    <property type="entry name" value="RHODANESE_3"/>
    <property type="match status" value="1"/>
</dbReference>